<dbReference type="GO" id="GO:0005743">
    <property type="term" value="C:mitochondrial inner membrane"/>
    <property type="evidence" value="ECO:0007669"/>
    <property type="project" value="UniProtKB-SubCell"/>
</dbReference>
<feature type="transmembrane region" description="Helical" evidence="10">
    <location>
        <begin position="205"/>
        <end position="226"/>
    </location>
</feature>
<accession>A0AAV2NEZ8</accession>
<evidence type="ECO:0000256" key="10">
    <source>
        <dbReference type="SAM" id="Phobius"/>
    </source>
</evidence>
<evidence type="ECO:0000256" key="6">
    <source>
        <dbReference type="ARBA" id="ARBA00022989"/>
    </source>
</evidence>
<dbReference type="NCBIfam" id="TIGR03592">
    <property type="entry name" value="yidC_oxa1_cterm"/>
    <property type="match status" value="1"/>
</dbReference>
<dbReference type="EMBL" id="OZ034837">
    <property type="protein sequence ID" value="CAL1678733.1"/>
    <property type="molecule type" value="Genomic_DNA"/>
</dbReference>
<dbReference type="PANTHER" id="PTHR12428">
    <property type="entry name" value="OXA1"/>
    <property type="match status" value="1"/>
</dbReference>
<evidence type="ECO:0000313" key="12">
    <source>
        <dbReference type="EMBL" id="CAL1678733.1"/>
    </source>
</evidence>
<organism evidence="12 13">
    <name type="scientific">Lasius platythorax</name>
    <dbReference type="NCBI Taxonomy" id="488582"/>
    <lineage>
        <taxon>Eukaryota</taxon>
        <taxon>Metazoa</taxon>
        <taxon>Ecdysozoa</taxon>
        <taxon>Arthropoda</taxon>
        <taxon>Hexapoda</taxon>
        <taxon>Insecta</taxon>
        <taxon>Pterygota</taxon>
        <taxon>Neoptera</taxon>
        <taxon>Endopterygota</taxon>
        <taxon>Hymenoptera</taxon>
        <taxon>Apocrita</taxon>
        <taxon>Aculeata</taxon>
        <taxon>Formicoidea</taxon>
        <taxon>Formicidae</taxon>
        <taxon>Formicinae</taxon>
        <taxon>Lasius</taxon>
        <taxon>Lasius</taxon>
    </lineage>
</organism>
<evidence type="ECO:0000256" key="5">
    <source>
        <dbReference type="ARBA" id="ARBA00022946"/>
    </source>
</evidence>
<keyword evidence="4" id="KW-0999">Mitochondrion inner membrane</keyword>
<gene>
    <name evidence="12" type="ORF">LPLAT_LOCUS4517</name>
</gene>
<keyword evidence="5" id="KW-0809">Transit peptide</keyword>
<feature type="transmembrane region" description="Helical" evidence="10">
    <location>
        <begin position="286"/>
        <end position="303"/>
    </location>
</feature>
<evidence type="ECO:0000256" key="8">
    <source>
        <dbReference type="ARBA" id="ARBA00023136"/>
    </source>
</evidence>
<dbReference type="CDD" id="cd20069">
    <property type="entry name" value="5TM_Oxa1-like"/>
    <property type="match status" value="1"/>
</dbReference>
<evidence type="ECO:0000256" key="4">
    <source>
        <dbReference type="ARBA" id="ARBA00022792"/>
    </source>
</evidence>
<evidence type="ECO:0000256" key="2">
    <source>
        <dbReference type="ARBA" id="ARBA00009877"/>
    </source>
</evidence>
<sequence length="410" mass="46421">MFTRASAIVCRRTLLRTNVISQEVITCRHIHLNSQIKRTPRSSSLFNLHKNCRITGIPLVRYASTNETPSQKSPYDEIPDPPTPLEDIVENIVKVHSNGEPTLESIGLAGYTPVGLVQKFLEFMHISLDIPWWTTIVIGTICVRIIIFPLVVKAQKNMIKLSNHMPVITQMQQRMTEARQSGDQYESARAATELMQYMKKSDVSVLRNFIVPLVQAPVFLSFFLALRGMANAPVESLKHGGFWWLQDLTIHDPYYIMPIVTSVTMYITIELGADGTDLKTMGMLRYVLRALPFVILPFMIHFPGAILTYWASANFISLIQTGLLKVPYIRKALDMPIRIKHASPVAGSNRNFVEEFRESWTNMKISKQLAARERADAIQFSAAGKGPIIKTFKYDPTKQKGQSTILTKNR</sequence>
<comment type="similarity">
    <text evidence="2 9">Belongs to the OXA1/ALB3/YidC family.</text>
</comment>
<dbReference type="Pfam" id="PF02096">
    <property type="entry name" value="60KD_IMP"/>
    <property type="match status" value="1"/>
</dbReference>
<reference evidence="12" key="1">
    <citation type="submission" date="2024-04" db="EMBL/GenBank/DDBJ databases">
        <authorList>
            <consortium name="Molecular Ecology Group"/>
        </authorList>
    </citation>
    <scope>NUCLEOTIDE SEQUENCE</scope>
</reference>
<keyword evidence="3 9" id="KW-0812">Transmembrane</keyword>
<proteinExistence type="inferred from homology"/>
<protein>
    <recommendedName>
        <fullName evidence="11">Membrane insertase YidC/Oxa/ALB C-terminal domain-containing protein</fullName>
    </recommendedName>
</protein>
<feature type="transmembrane region" description="Helical" evidence="10">
    <location>
        <begin position="130"/>
        <end position="152"/>
    </location>
</feature>
<evidence type="ECO:0000259" key="11">
    <source>
        <dbReference type="Pfam" id="PF02096"/>
    </source>
</evidence>
<evidence type="ECO:0000256" key="3">
    <source>
        <dbReference type="ARBA" id="ARBA00022692"/>
    </source>
</evidence>
<dbReference type="InterPro" id="IPR028055">
    <property type="entry name" value="YidC/Oxa/ALB_C"/>
</dbReference>
<dbReference type="InterPro" id="IPR001708">
    <property type="entry name" value="YidC/ALB3/OXA1/COX18"/>
</dbReference>
<evidence type="ECO:0000256" key="9">
    <source>
        <dbReference type="RuleBase" id="RU003945"/>
    </source>
</evidence>
<dbReference type="PANTHER" id="PTHR12428:SF66">
    <property type="entry name" value="MITOCHONDRIAL INNER MEMBRANE PROTEIN OXA1L"/>
    <property type="match status" value="1"/>
</dbReference>
<dbReference type="Proteomes" id="UP001497644">
    <property type="component" value="Chromosome 14"/>
</dbReference>
<dbReference type="GO" id="GO:0032979">
    <property type="term" value="P:protein insertion into mitochondrial inner membrane from matrix"/>
    <property type="evidence" value="ECO:0007669"/>
    <property type="project" value="TreeGrafter"/>
</dbReference>
<name>A0AAV2NEZ8_9HYME</name>
<keyword evidence="8 10" id="KW-0472">Membrane</keyword>
<dbReference type="AlphaFoldDB" id="A0AAV2NEZ8"/>
<keyword evidence="13" id="KW-1185">Reference proteome</keyword>
<keyword evidence="7" id="KW-0496">Mitochondrion</keyword>
<comment type="subcellular location">
    <subcellularLocation>
        <location evidence="9">Membrane</location>
        <topology evidence="9">Multi-pass membrane protein</topology>
    </subcellularLocation>
    <subcellularLocation>
        <location evidence="1">Mitochondrion inner membrane</location>
        <topology evidence="1">Multi-pass membrane protein</topology>
    </subcellularLocation>
</comment>
<keyword evidence="6 10" id="KW-1133">Transmembrane helix</keyword>
<evidence type="ECO:0000256" key="7">
    <source>
        <dbReference type="ARBA" id="ARBA00023128"/>
    </source>
</evidence>
<evidence type="ECO:0000256" key="1">
    <source>
        <dbReference type="ARBA" id="ARBA00004448"/>
    </source>
</evidence>
<dbReference type="GO" id="GO:0032977">
    <property type="term" value="F:membrane insertase activity"/>
    <property type="evidence" value="ECO:0007669"/>
    <property type="project" value="InterPro"/>
</dbReference>
<feature type="domain" description="Membrane insertase YidC/Oxa/ALB C-terminal" evidence="11">
    <location>
        <begin position="132"/>
        <end position="323"/>
    </location>
</feature>
<feature type="transmembrane region" description="Helical" evidence="10">
    <location>
        <begin position="254"/>
        <end position="274"/>
    </location>
</feature>
<evidence type="ECO:0000313" key="13">
    <source>
        <dbReference type="Proteomes" id="UP001497644"/>
    </source>
</evidence>